<dbReference type="InterPro" id="IPR025665">
    <property type="entry name" value="Beta-barrel_OMP_2"/>
</dbReference>
<feature type="signal peptide" evidence="1">
    <location>
        <begin position="1"/>
        <end position="20"/>
    </location>
</feature>
<dbReference type="RefSeq" id="WP_138949364.1">
    <property type="nucleotide sequence ID" value="NZ_CP040749.1"/>
</dbReference>
<keyword evidence="1" id="KW-0732">Signal</keyword>
<dbReference type="Pfam" id="PF13568">
    <property type="entry name" value="OMP_b-brl_2"/>
    <property type="match status" value="1"/>
</dbReference>
<proteinExistence type="predicted"/>
<reference evidence="3 4" key="1">
    <citation type="submission" date="2019-05" db="EMBL/GenBank/DDBJ databases">
        <title>Algicella ahnfeltiae gen. nov., sp. nov., a novel marine bacterium of the family Flavobacteriaceae isolated from a red alga.</title>
        <authorList>
            <person name="Nedashkovskaya O.I."/>
            <person name="Kukhlevskiy A.D."/>
            <person name="Kim S.-G."/>
            <person name="Zhukova N.V."/>
            <person name="Mikhailov V.V."/>
        </authorList>
    </citation>
    <scope>NUCLEOTIDE SEQUENCE [LARGE SCALE GENOMIC DNA]</scope>
    <source>
        <strain evidence="3 4">10Alg115</strain>
    </source>
</reference>
<dbReference type="SUPFAM" id="SSF56925">
    <property type="entry name" value="OMPA-like"/>
    <property type="match status" value="1"/>
</dbReference>
<feature type="chain" id="PRO_5022860196" evidence="1">
    <location>
        <begin position="21"/>
        <end position="214"/>
    </location>
</feature>
<keyword evidence="4" id="KW-1185">Reference proteome</keyword>
<dbReference type="InterPro" id="IPR011250">
    <property type="entry name" value="OMP/PagP_B-barrel"/>
</dbReference>
<feature type="domain" description="Outer membrane protein beta-barrel" evidence="2">
    <location>
        <begin position="19"/>
        <end position="177"/>
    </location>
</feature>
<evidence type="ECO:0000259" key="2">
    <source>
        <dbReference type="Pfam" id="PF13568"/>
    </source>
</evidence>
<accession>A0A5B7TU53</accession>
<dbReference type="Proteomes" id="UP000306229">
    <property type="component" value="Chromosome"/>
</dbReference>
<evidence type="ECO:0000313" key="3">
    <source>
        <dbReference type="EMBL" id="QCX38467.1"/>
    </source>
</evidence>
<organism evidence="3 4">
    <name type="scientific">Aureibaculum algae</name>
    <dbReference type="NCBI Taxonomy" id="2584122"/>
    <lineage>
        <taxon>Bacteria</taxon>
        <taxon>Pseudomonadati</taxon>
        <taxon>Bacteroidota</taxon>
        <taxon>Flavobacteriia</taxon>
        <taxon>Flavobacteriales</taxon>
        <taxon>Flavobacteriaceae</taxon>
        <taxon>Aureibaculum</taxon>
    </lineage>
</organism>
<protein>
    <submittedName>
        <fullName evidence="3">PorT family protein</fullName>
    </submittedName>
</protein>
<evidence type="ECO:0000313" key="4">
    <source>
        <dbReference type="Proteomes" id="UP000306229"/>
    </source>
</evidence>
<dbReference type="Gene3D" id="2.40.160.20">
    <property type="match status" value="1"/>
</dbReference>
<sequence>MRKLVLTLLTLTLTSSLVFAQKIDFGLKGGLNYNFGGDLYEVVSEVGSNAENLISGADNKAGFHLGLWSRIHFLGLYLRPEINYTQLNNSYSNPDENVNTDFKTKKIDIPILLGTKIIGPVHVFVGPSIQYITKSDFSQSEFENITTNDFSVGLQIGTGLELGRFGLDVRWEKGFSNDLKGDLDNGILNTGIEVDNRPNQIIFGLSYRFNDNRR</sequence>
<name>A0A5B7TU53_9FLAO</name>
<evidence type="ECO:0000256" key="1">
    <source>
        <dbReference type="SAM" id="SignalP"/>
    </source>
</evidence>
<dbReference type="AlphaFoldDB" id="A0A5B7TU53"/>
<gene>
    <name evidence="3" type="ORF">FF125_08505</name>
</gene>
<dbReference type="OrthoDB" id="1431594at2"/>
<dbReference type="EMBL" id="CP040749">
    <property type="protein sequence ID" value="QCX38467.1"/>
    <property type="molecule type" value="Genomic_DNA"/>
</dbReference>
<dbReference type="KEGG" id="fbe:FF125_08505"/>